<reference evidence="2" key="1">
    <citation type="submission" date="2019-11" db="EMBL/GenBank/DDBJ databases">
        <authorList>
            <person name="Falquet L."/>
            <person name="Falquet L."/>
        </authorList>
    </citation>
    <scope>NUCLEOTIDE SEQUENCE</scope>
    <source>
        <strain evidence="4">G1650</strain>
        <strain evidence="3">G1705</strain>
        <strain evidence="2">G5813/1+2</strain>
    </source>
</reference>
<evidence type="ECO:0008006" key="5">
    <source>
        <dbReference type="Google" id="ProtNLM"/>
    </source>
</evidence>
<sequence length="1171" mass="136662">MKIRLLLKQSIKDFESKKILYFIFMIFLAVGFCIITGLHSFYIAYTNKIDQAERTLSKIAFNNYPKFASSNKLNDSSFEGYIDKNDNIYQFVYKIIDSNYSKDLKIKELKNNNKLEKTIKNYIDFIGSNNGELLKYQKLSNNSNEFIIGQKLFEHFSVEQIKNIATTTRSISNNLFAEYILNSDLYKTYDHQLSWNSFYIGKDFLGSNDVNLTLLTDLKEFNSSEVFNKINFASKDRSMIIIDSIYDINKLSKDLKTKYFDKRNYVFVSPHYLKKYNLKLGLIYKFSYNKTIYETLILGSGYKADSTDENLVQNVLLSSKLYYQIILQNRLSKLVAFNSKITNNYIEFEKLLDKDFMSIKKGLSVFKNHTYTFNVSIRSRDQQLKIIILILILMVILIIVTFYFISELLIQNIKDKLFILKSLGVNKIQLATLASFSSFIPLIVAFIIGISLSFSMKSIFINVNSDTFSFVIPKFNIPIQTIIFVSLLTLLMFIIFILTTSLHLSARKFSFQNALKSKTPNFLYQKFNRLIWWAKPNIRITTSFIFKNIYKNITTFLILIISFSLLLFSIQFTISITQSTNSVISRYKPYKSVKLTDNNLFYSTTINENKIYKPSYQTISSKEQLDELKQIKTIDDLVYMLINTTFNKQIVKNYPIDLKQYLLDKQFIHSIETSEFKDLIDQIIKTIDDFKSKNPNWSNRIDQLKQLIIDNQKTIQIEFNKIQNIIKEQRIVVANINNKYTNTKIALPVNFLFGKSVAFNSNKDYLSFYNDQINITQIIRNNKIEKIYLYTKFLSASYKDKLAYDFILKNNFINKDQLVKDSRTITNENIKINNQYKNLPVLNVVITNKMANYFSIKRNDILKLTPSFVDLKSDFYIYAKVNQISKKDSLYNAIYFDKQDYFNLLLEYKNHLNKNSLNSTKNNLKEQLETIIRQINNDHTTLNNISFSTSSIPTNIRYFTIPIMSFLSFDYNNKCLNITNNTNSNGSQITNYWPEKNNSFLRVDSIENSAIIRLLKSIDQKVYNFEILAKILKSNVFAMSSAIKQTRNYIVVVMIVVIMILVLLILYENKKVIILLKSIGYKKFSIIKYFISGYFIGASLALLISFIIVKKLIEILSYSFATSYGIGLEFLLTKDLVLIGILVYLVFVVLVLISISFFIRKQSVTRILEQT</sequence>
<protein>
    <recommendedName>
        <fullName evidence="5">FtsX-like permease family protein</fullName>
    </recommendedName>
</protein>
<feature type="transmembrane region" description="Helical" evidence="1">
    <location>
        <begin position="1049"/>
        <end position="1067"/>
    </location>
</feature>
<feature type="transmembrane region" description="Helical" evidence="1">
    <location>
        <begin position="553"/>
        <end position="574"/>
    </location>
</feature>
<evidence type="ECO:0000313" key="3">
    <source>
        <dbReference type="EMBL" id="VZR75706.1"/>
    </source>
</evidence>
<keyword evidence="1" id="KW-1133">Transmembrane helix</keyword>
<name>A0A654IAX5_9MOLU</name>
<evidence type="ECO:0000313" key="4">
    <source>
        <dbReference type="EMBL" id="VZR98313.1"/>
    </source>
</evidence>
<evidence type="ECO:0000256" key="1">
    <source>
        <dbReference type="SAM" id="Phobius"/>
    </source>
</evidence>
<feature type="transmembrane region" description="Helical" evidence="1">
    <location>
        <begin position="386"/>
        <end position="410"/>
    </location>
</feature>
<evidence type="ECO:0000313" key="2">
    <source>
        <dbReference type="EMBL" id="VZK65562.1"/>
    </source>
</evidence>
<dbReference type="EMBL" id="LR739233">
    <property type="protein sequence ID" value="VZR75706.1"/>
    <property type="molecule type" value="Genomic_DNA"/>
</dbReference>
<feature type="transmembrane region" description="Helical" evidence="1">
    <location>
        <begin position="1087"/>
        <end position="1109"/>
    </location>
</feature>
<feature type="transmembrane region" description="Helical" evidence="1">
    <location>
        <begin position="20"/>
        <end position="45"/>
    </location>
</feature>
<keyword evidence="1" id="KW-0812">Transmembrane</keyword>
<keyword evidence="1" id="KW-0472">Membrane</keyword>
<gene>
    <name evidence="2" type="ORF">MF5292_00739</name>
    <name evidence="4" type="ORF">MF5293_00734</name>
    <name evidence="3" type="ORF">MF5294_00738</name>
</gene>
<dbReference type="EMBL" id="LR738858">
    <property type="protein sequence ID" value="VZK65562.1"/>
    <property type="molecule type" value="Genomic_DNA"/>
</dbReference>
<feature type="transmembrane region" description="Helical" evidence="1">
    <location>
        <begin position="430"/>
        <end position="455"/>
    </location>
</feature>
<feature type="transmembrane region" description="Helical" evidence="1">
    <location>
        <begin position="1136"/>
        <end position="1159"/>
    </location>
</feature>
<dbReference type="AlphaFoldDB" id="A0A654IAX5"/>
<organism evidence="2">
    <name type="scientific">Mycoplasma feriruminatoris</name>
    <dbReference type="NCBI Taxonomy" id="1179777"/>
    <lineage>
        <taxon>Bacteria</taxon>
        <taxon>Bacillati</taxon>
        <taxon>Mycoplasmatota</taxon>
        <taxon>Mollicutes</taxon>
        <taxon>Mycoplasmataceae</taxon>
        <taxon>Mycoplasma</taxon>
    </lineage>
</organism>
<dbReference type="EMBL" id="LR739234">
    <property type="protein sequence ID" value="VZR98313.1"/>
    <property type="molecule type" value="Genomic_DNA"/>
</dbReference>
<accession>A0A654IAX5</accession>
<proteinExistence type="predicted"/>
<feature type="transmembrane region" description="Helical" evidence="1">
    <location>
        <begin position="475"/>
        <end position="498"/>
    </location>
</feature>